<dbReference type="RefSeq" id="WP_338247771.1">
    <property type="nucleotide sequence ID" value="NZ_BSRI01000001.1"/>
</dbReference>
<reference evidence="1 2" key="1">
    <citation type="submission" date="2023-02" db="EMBL/GenBank/DDBJ databases">
        <title>Dictyobacter halimunensis sp. nov., a new member of the class Ktedonobacteria from forest soil in a geothermal area.</title>
        <authorList>
            <person name="Rachmania M.K."/>
            <person name="Ningsih F."/>
            <person name="Sakai Y."/>
            <person name="Yabe S."/>
            <person name="Yokota A."/>
            <person name="Sjamsuridzal W."/>
        </authorList>
    </citation>
    <scope>NUCLEOTIDE SEQUENCE [LARGE SCALE GENOMIC DNA]</scope>
    <source>
        <strain evidence="1 2">S3.2.2.5</strain>
    </source>
</reference>
<dbReference type="PANTHER" id="PTHR43649">
    <property type="entry name" value="ARABINOSE-BINDING PROTEIN-RELATED"/>
    <property type="match status" value="1"/>
</dbReference>
<organism evidence="1 2">
    <name type="scientific">Dictyobacter halimunensis</name>
    <dbReference type="NCBI Taxonomy" id="3026934"/>
    <lineage>
        <taxon>Bacteria</taxon>
        <taxon>Bacillati</taxon>
        <taxon>Chloroflexota</taxon>
        <taxon>Ktedonobacteria</taxon>
        <taxon>Ktedonobacterales</taxon>
        <taxon>Dictyobacteraceae</taxon>
        <taxon>Dictyobacter</taxon>
    </lineage>
</organism>
<evidence type="ECO:0000313" key="1">
    <source>
        <dbReference type="EMBL" id="GLV54056.1"/>
    </source>
</evidence>
<dbReference type="InterPro" id="IPR006311">
    <property type="entry name" value="TAT_signal"/>
</dbReference>
<evidence type="ECO:0000313" key="2">
    <source>
        <dbReference type="Proteomes" id="UP001344906"/>
    </source>
</evidence>
<comment type="caution">
    <text evidence="1">The sequence shown here is derived from an EMBL/GenBank/DDBJ whole genome shotgun (WGS) entry which is preliminary data.</text>
</comment>
<dbReference type="Proteomes" id="UP001344906">
    <property type="component" value="Unassembled WGS sequence"/>
</dbReference>
<protein>
    <submittedName>
        <fullName evidence="1">Sugar ABC transporter substrate-binding protein</fullName>
    </submittedName>
</protein>
<dbReference type="PANTHER" id="PTHR43649:SF12">
    <property type="entry name" value="DIACETYLCHITOBIOSE BINDING PROTEIN DASA"/>
    <property type="match status" value="1"/>
</dbReference>
<proteinExistence type="predicted"/>
<name>A0ABQ6FIR6_9CHLR</name>
<dbReference type="EMBL" id="BSRI01000001">
    <property type="protein sequence ID" value="GLV54056.1"/>
    <property type="molecule type" value="Genomic_DNA"/>
</dbReference>
<dbReference type="PROSITE" id="PS51318">
    <property type="entry name" value="TAT"/>
    <property type="match status" value="1"/>
</dbReference>
<keyword evidence="2" id="KW-1185">Reference proteome</keyword>
<dbReference type="SUPFAM" id="SSF53850">
    <property type="entry name" value="Periplasmic binding protein-like II"/>
    <property type="match status" value="1"/>
</dbReference>
<dbReference type="InterPro" id="IPR006059">
    <property type="entry name" value="SBP"/>
</dbReference>
<dbReference type="InterPro" id="IPR050490">
    <property type="entry name" value="Bact_solute-bd_prot1"/>
</dbReference>
<dbReference type="Gene3D" id="3.40.190.10">
    <property type="entry name" value="Periplasmic binding protein-like II"/>
    <property type="match status" value="1"/>
</dbReference>
<sequence>MTRLPDMNRRRFMQATVTTAALASLGDILAACSNSTGSSGKTVTIKYWDSAVTQGPYIDKEIKLFQQAHPDIKIQKTTQAAAQYSNLVSFAQRSTNIPDLAAIPQTPTFYEQIQKNWWLPMNKWADEKWRAKFPLLALHEGSNIFNGKLYSAPTTTLTVPFQLYINNDVFRKAGLVNSDGSVKIPRTWDDVTHAAEAITKKSSGQTYGLGFGNGSFPLLNWWLFVFIIGADCPGGPGDPDLRTGKYTFASNRNYADWIQLFKEWKTKNYIYPNSLTLSDEVARAYFERGKFGMTVGGVWNQAEWTQHQFTDYSLTTLITPNDEPENLFPTRPGGYSYAISAKAKYPDEAWAWFDWLTSPEAGKRWVQMGEDLSIYPQNNNPAYNTFKPFSQYVATAKFAVTGPDPTIRNPEVSYVSPQTVTPAMSDILTGYYTGQVSDLQGALKTFQDKSQKALDDAIKLAQQQGHKVSAADYVFADWDPSKPYITKKM</sequence>
<accession>A0ABQ6FIR6</accession>
<gene>
    <name evidence="1" type="ORF">KDH_09050</name>
</gene>
<dbReference type="Pfam" id="PF01547">
    <property type="entry name" value="SBP_bac_1"/>
    <property type="match status" value="1"/>
</dbReference>